<reference evidence="4 5" key="1">
    <citation type="submission" date="2020-03" db="EMBL/GenBank/DDBJ databases">
        <title>Metabolic flexibility allows generalist bacteria to become dominant in a frequently disturbed ecosystem.</title>
        <authorList>
            <person name="Chen Y.-J."/>
            <person name="Leung P.M."/>
            <person name="Bay S.K."/>
            <person name="Hugenholtz P."/>
            <person name="Kessler A.J."/>
            <person name="Shelley G."/>
            <person name="Waite D.W."/>
            <person name="Cook P.L."/>
            <person name="Greening C."/>
        </authorList>
    </citation>
    <scope>NUCLEOTIDE SEQUENCE [LARGE SCALE GENOMIC DNA]</scope>
    <source>
        <strain evidence="4">SS_bin_28</strain>
    </source>
</reference>
<feature type="non-terminal residue" evidence="4">
    <location>
        <position position="185"/>
    </location>
</feature>
<evidence type="ECO:0000313" key="4">
    <source>
        <dbReference type="EMBL" id="NNF07087.1"/>
    </source>
</evidence>
<feature type="compositionally biased region" description="Basic and acidic residues" evidence="1">
    <location>
        <begin position="154"/>
        <end position="168"/>
    </location>
</feature>
<evidence type="ECO:0000259" key="3">
    <source>
        <dbReference type="Pfam" id="PF14534"/>
    </source>
</evidence>
<name>A0A7Y2H2U3_UNCEI</name>
<accession>A0A7Y2H2U3</accession>
<feature type="region of interest" description="Disordered" evidence="1">
    <location>
        <begin position="154"/>
        <end position="185"/>
    </location>
</feature>
<feature type="chain" id="PRO_5031399017" evidence="2">
    <location>
        <begin position="21"/>
        <end position="185"/>
    </location>
</feature>
<protein>
    <submittedName>
        <fullName evidence="4">SgcJ/EcaC family oxidoreductase</fullName>
    </submittedName>
</protein>
<gene>
    <name evidence="4" type="ORF">HKN21_10030</name>
</gene>
<evidence type="ECO:0000313" key="5">
    <source>
        <dbReference type="Proteomes" id="UP000547674"/>
    </source>
</evidence>
<comment type="caution">
    <text evidence="4">The sequence shown here is derived from an EMBL/GenBank/DDBJ whole genome shotgun (WGS) entry which is preliminary data.</text>
</comment>
<sequence length="185" mass="20738">MKVLMAALVLAFALSGLAQAQPDADREAVLKTLDSWNMGWAKRDAELAVQSYSEDTDWTNAFGDRFEGREALLKGLEFIFSLDFVMTGDSAENEYEDVTFLSPDIATIRSKLVRKGQEMSDGTPMPDRHIHHLRVVHRVDGQWEIVSHLISQAKEKRSPGVPRPRSETTRSYPSIHHQGLDCGNA</sequence>
<dbReference type="AlphaFoldDB" id="A0A7Y2H2U3"/>
<organism evidence="4 5">
    <name type="scientific">Eiseniibacteriota bacterium</name>
    <dbReference type="NCBI Taxonomy" id="2212470"/>
    <lineage>
        <taxon>Bacteria</taxon>
        <taxon>Candidatus Eiseniibacteriota</taxon>
    </lineage>
</organism>
<feature type="signal peptide" evidence="2">
    <location>
        <begin position="1"/>
        <end position="20"/>
    </location>
</feature>
<dbReference type="Pfam" id="PF14534">
    <property type="entry name" value="DUF4440"/>
    <property type="match status" value="1"/>
</dbReference>
<evidence type="ECO:0000256" key="1">
    <source>
        <dbReference type="SAM" id="MobiDB-lite"/>
    </source>
</evidence>
<proteinExistence type="predicted"/>
<feature type="domain" description="DUF4440" evidence="3">
    <location>
        <begin position="33"/>
        <end position="145"/>
    </location>
</feature>
<dbReference type="Gene3D" id="3.10.450.50">
    <property type="match status" value="1"/>
</dbReference>
<dbReference type="Proteomes" id="UP000547674">
    <property type="component" value="Unassembled WGS sequence"/>
</dbReference>
<dbReference type="InterPro" id="IPR011944">
    <property type="entry name" value="Steroid_delta5-4_isomerase"/>
</dbReference>
<dbReference type="InterPro" id="IPR032710">
    <property type="entry name" value="NTF2-like_dom_sf"/>
</dbReference>
<dbReference type="InterPro" id="IPR027843">
    <property type="entry name" value="DUF4440"/>
</dbReference>
<dbReference type="SUPFAM" id="SSF54427">
    <property type="entry name" value="NTF2-like"/>
    <property type="match status" value="1"/>
</dbReference>
<dbReference type="EMBL" id="JABDJR010000400">
    <property type="protein sequence ID" value="NNF07087.1"/>
    <property type="molecule type" value="Genomic_DNA"/>
</dbReference>
<dbReference type="NCBIfam" id="TIGR02246">
    <property type="entry name" value="SgcJ/EcaC family oxidoreductase"/>
    <property type="match status" value="1"/>
</dbReference>
<keyword evidence="2" id="KW-0732">Signal</keyword>
<evidence type="ECO:0000256" key="2">
    <source>
        <dbReference type="SAM" id="SignalP"/>
    </source>
</evidence>